<comment type="caution">
    <text evidence="1">The sequence shown here is derived from an EMBL/GenBank/DDBJ whole genome shotgun (WGS) entry which is preliminary data.</text>
</comment>
<accession>A0ACC1NZD9</accession>
<evidence type="ECO:0000313" key="1">
    <source>
        <dbReference type="EMBL" id="KAJ2984272.1"/>
    </source>
</evidence>
<proteinExistence type="predicted"/>
<sequence length="190" mass="21192">MSRRISSPLVRIGLSSLLSVLAGSRRETFICVEFTQFRYRRTLEDPRDYVYGQAQCRMQRRDCPLKAAMPALTAVVRIVLMVFGATSGRGNGWSPEADVVCLPAFEAVIGRNGWRRIRDLERPSPHSSCRGFFSIPSRTKISLAAPSSFRDNLLKCSSELPGISTTAHLQRPQRLPRPLKGAQVPPHVPC</sequence>
<dbReference type="EMBL" id="JANSHE010003834">
    <property type="protein sequence ID" value="KAJ2984272.1"/>
    <property type="molecule type" value="Genomic_DNA"/>
</dbReference>
<dbReference type="Proteomes" id="UP001144978">
    <property type="component" value="Unassembled WGS sequence"/>
</dbReference>
<protein>
    <submittedName>
        <fullName evidence="1">Uncharacterized protein</fullName>
    </submittedName>
</protein>
<reference evidence="1" key="1">
    <citation type="submission" date="2022-08" db="EMBL/GenBank/DDBJ databases">
        <title>Genome Sequence of Pycnoporus sanguineus.</title>
        <authorList>
            <person name="Buettner E."/>
        </authorList>
    </citation>
    <scope>NUCLEOTIDE SEQUENCE</scope>
    <source>
        <strain evidence="1">CG-C14</strain>
    </source>
</reference>
<evidence type="ECO:0000313" key="2">
    <source>
        <dbReference type="Proteomes" id="UP001144978"/>
    </source>
</evidence>
<gene>
    <name evidence="1" type="ORF">NUW54_g10547</name>
</gene>
<keyword evidence="2" id="KW-1185">Reference proteome</keyword>
<name>A0ACC1NZD9_9APHY</name>
<organism evidence="1 2">
    <name type="scientific">Trametes sanguinea</name>
    <dbReference type="NCBI Taxonomy" id="158606"/>
    <lineage>
        <taxon>Eukaryota</taxon>
        <taxon>Fungi</taxon>
        <taxon>Dikarya</taxon>
        <taxon>Basidiomycota</taxon>
        <taxon>Agaricomycotina</taxon>
        <taxon>Agaricomycetes</taxon>
        <taxon>Polyporales</taxon>
        <taxon>Polyporaceae</taxon>
        <taxon>Trametes</taxon>
    </lineage>
</organism>